<proteinExistence type="predicted"/>
<dbReference type="RefSeq" id="WP_369228984.1">
    <property type="nucleotide sequence ID" value="NZ_CP163435.1"/>
</dbReference>
<reference evidence="3" key="1">
    <citation type="submission" date="2024-07" db="EMBL/GenBank/DDBJ databases">
        <authorList>
            <person name="Yu S.T."/>
        </authorList>
    </citation>
    <scope>NUCLEOTIDE SEQUENCE</scope>
    <source>
        <strain evidence="3">R21</strain>
    </source>
</reference>
<evidence type="ECO:0000313" key="3">
    <source>
        <dbReference type="EMBL" id="XDQ23346.1"/>
    </source>
</evidence>
<keyword evidence="2" id="KW-0472">Membrane</keyword>
<protein>
    <submittedName>
        <fullName evidence="3">Uncharacterized protein</fullName>
    </submittedName>
</protein>
<organism evidence="3">
    <name type="scientific">Streptomyces sp. R21</name>
    <dbReference type="NCBI Taxonomy" id="3238627"/>
    <lineage>
        <taxon>Bacteria</taxon>
        <taxon>Bacillati</taxon>
        <taxon>Actinomycetota</taxon>
        <taxon>Actinomycetes</taxon>
        <taxon>Kitasatosporales</taxon>
        <taxon>Streptomycetaceae</taxon>
        <taxon>Streptomyces</taxon>
    </lineage>
</organism>
<accession>A0AB39P0S8</accession>
<name>A0AB39P0S8_9ACTN</name>
<keyword evidence="2" id="KW-0812">Transmembrane</keyword>
<dbReference type="EMBL" id="CP163435">
    <property type="protein sequence ID" value="XDQ23346.1"/>
    <property type="molecule type" value="Genomic_DNA"/>
</dbReference>
<feature type="transmembrane region" description="Helical" evidence="2">
    <location>
        <begin position="12"/>
        <end position="29"/>
    </location>
</feature>
<evidence type="ECO:0000256" key="2">
    <source>
        <dbReference type="SAM" id="Phobius"/>
    </source>
</evidence>
<feature type="region of interest" description="Disordered" evidence="1">
    <location>
        <begin position="72"/>
        <end position="92"/>
    </location>
</feature>
<dbReference type="AlphaFoldDB" id="A0AB39P0S8"/>
<gene>
    <name evidence="3" type="ORF">AB5J56_00780</name>
</gene>
<evidence type="ECO:0000256" key="1">
    <source>
        <dbReference type="SAM" id="MobiDB-lite"/>
    </source>
</evidence>
<sequence length="92" mass="9569">MLDSVGPQEIASALTGMLALGALAIRVSGRVRLAREQRQAITAVTAAVAATGRTARIRHRCAGAQWSLEVGNSPVPDEALRPPGRAAGDLDR</sequence>
<keyword evidence="2" id="KW-1133">Transmembrane helix</keyword>